<evidence type="ECO:0000313" key="4">
    <source>
        <dbReference type="EMBL" id="AVR94578.1"/>
    </source>
</evidence>
<evidence type="ECO:0000313" key="5">
    <source>
        <dbReference type="Proteomes" id="UP000240505"/>
    </source>
</evidence>
<protein>
    <submittedName>
        <fullName evidence="4">TetR family transcriptional regulator</fullName>
    </submittedName>
</protein>
<evidence type="ECO:0000256" key="2">
    <source>
        <dbReference type="PROSITE-ProRule" id="PRU00335"/>
    </source>
</evidence>
<dbReference type="KEGG" id="masz:C9I28_01765"/>
<dbReference type="AlphaFoldDB" id="A0A2R4C4U5"/>
<dbReference type="SUPFAM" id="SSF46689">
    <property type="entry name" value="Homeodomain-like"/>
    <property type="match status" value="1"/>
</dbReference>
<dbReference type="Proteomes" id="UP000240505">
    <property type="component" value="Chromosome"/>
</dbReference>
<dbReference type="PANTHER" id="PTHR30055">
    <property type="entry name" value="HTH-TYPE TRANSCRIPTIONAL REGULATOR RUTR"/>
    <property type="match status" value="1"/>
</dbReference>
<dbReference type="InterPro" id="IPR050109">
    <property type="entry name" value="HTH-type_TetR-like_transc_reg"/>
</dbReference>
<dbReference type="Gene3D" id="1.10.357.10">
    <property type="entry name" value="Tetracycline Repressor, domain 2"/>
    <property type="match status" value="1"/>
</dbReference>
<dbReference type="Pfam" id="PF17923">
    <property type="entry name" value="TetR_C_18"/>
    <property type="match status" value="1"/>
</dbReference>
<dbReference type="InterPro" id="IPR040804">
    <property type="entry name" value="TetR_C_18"/>
</dbReference>
<feature type="DNA-binding region" description="H-T-H motif" evidence="2">
    <location>
        <begin position="44"/>
        <end position="63"/>
    </location>
</feature>
<feature type="domain" description="HTH tetR-type" evidence="3">
    <location>
        <begin position="21"/>
        <end position="81"/>
    </location>
</feature>
<dbReference type="InterPro" id="IPR001647">
    <property type="entry name" value="HTH_TetR"/>
</dbReference>
<dbReference type="RefSeq" id="WP_107139929.1">
    <property type="nucleotide sequence ID" value="NZ_CP028324.1"/>
</dbReference>
<organism evidence="4 5">
    <name type="scientific">Pseudoduganella armeniaca</name>
    <dbReference type="NCBI Taxonomy" id="2072590"/>
    <lineage>
        <taxon>Bacteria</taxon>
        <taxon>Pseudomonadati</taxon>
        <taxon>Pseudomonadota</taxon>
        <taxon>Betaproteobacteria</taxon>
        <taxon>Burkholderiales</taxon>
        <taxon>Oxalobacteraceae</taxon>
        <taxon>Telluria group</taxon>
        <taxon>Pseudoduganella</taxon>
    </lineage>
</organism>
<sequence length="210" mass="23133">MTRRPAKQVALRKQPQQARSTELVSAVLDAALQVLAQEGAQRFTTARVAERAGVSVGSLYQYFPNKAAILFRLQTDEWRRTGELLRGILQDASRTPAERLRQLVHAFVQSECEEAAMRTALHDAAPLYRDAPEAQALRETSSRTTTTFMAEALPQADAATRTLAGDLLMTTLSTVGKHFSETPRTPADIAIYADGLADMLCAYLASLRQR</sequence>
<dbReference type="EMBL" id="CP028324">
    <property type="protein sequence ID" value="AVR94578.1"/>
    <property type="molecule type" value="Genomic_DNA"/>
</dbReference>
<dbReference type="OrthoDB" id="9816320at2"/>
<accession>A0A2R4C4U5</accession>
<evidence type="ECO:0000259" key="3">
    <source>
        <dbReference type="PROSITE" id="PS50977"/>
    </source>
</evidence>
<dbReference type="PRINTS" id="PR00455">
    <property type="entry name" value="HTHTETR"/>
</dbReference>
<dbReference type="GO" id="GO:0000976">
    <property type="term" value="F:transcription cis-regulatory region binding"/>
    <property type="evidence" value="ECO:0007669"/>
    <property type="project" value="TreeGrafter"/>
</dbReference>
<reference evidence="4 5" key="1">
    <citation type="submission" date="2018-03" db="EMBL/GenBank/DDBJ databases">
        <title>Massilia armeniaca sp. nov., isolated from desert soil.</title>
        <authorList>
            <person name="Huang H."/>
            <person name="Ren M."/>
        </authorList>
    </citation>
    <scope>NUCLEOTIDE SEQUENCE [LARGE SCALE GENOMIC DNA]</scope>
    <source>
        <strain evidence="4 5">ZMN-3</strain>
    </source>
</reference>
<dbReference type="InterPro" id="IPR009057">
    <property type="entry name" value="Homeodomain-like_sf"/>
</dbReference>
<keyword evidence="1 2" id="KW-0238">DNA-binding</keyword>
<proteinExistence type="predicted"/>
<name>A0A2R4C4U5_9BURK</name>
<evidence type="ECO:0000256" key="1">
    <source>
        <dbReference type="ARBA" id="ARBA00023125"/>
    </source>
</evidence>
<dbReference type="PANTHER" id="PTHR30055:SF201">
    <property type="entry name" value="TRANSCRIPTIONAL REGULATORY PROTEIN"/>
    <property type="match status" value="1"/>
</dbReference>
<dbReference type="PROSITE" id="PS50977">
    <property type="entry name" value="HTH_TETR_2"/>
    <property type="match status" value="1"/>
</dbReference>
<keyword evidence="5" id="KW-1185">Reference proteome</keyword>
<gene>
    <name evidence="4" type="ORF">C9I28_01765</name>
</gene>
<dbReference type="Pfam" id="PF00440">
    <property type="entry name" value="TetR_N"/>
    <property type="match status" value="1"/>
</dbReference>
<dbReference type="GO" id="GO:0003700">
    <property type="term" value="F:DNA-binding transcription factor activity"/>
    <property type="evidence" value="ECO:0007669"/>
    <property type="project" value="TreeGrafter"/>
</dbReference>